<dbReference type="Proteomes" id="UP001322138">
    <property type="component" value="Unassembled WGS sequence"/>
</dbReference>
<proteinExistence type="predicted"/>
<comment type="caution">
    <text evidence="1">The sequence shown here is derived from an EMBL/GenBank/DDBJ whole genome shotgun (WGS) entry which is preliminary data.</text>
</comment>
<protein>
    <submittedName>
        <fullName evidence="1">Uncharacterized protein</fullName>
    </submittedName>
</protein>
<dbReference type="RefSeq" id="XP_062728788.1">
    <property type="nucleotide sequence ID" value="XM_062873230.1"/>
</dbReference>
<reference evidence="1 2" key="1">
    <citation type="journal article" date="2023" name="bioRxiv">
        <title>High-quality genome assemblies of four members of thePodospora anserinaspecies complex.</title>
        <authorList>
            <person name="Ament-Velasquez S.L."/>
            <person name="Vogan A.A."/>
            <person name="Wallerman O."/>
            <person name="Hartmann F."/>
            <person name="Gautier V."/>
            <person name="Silar P."/>
            <person name="Giraud T."/>
            <person name="Johannesson H."/>
        </authorList>
    </citation>
    <scope>NUCLEOTIDE SEQUENCE [LARGE SCALE GENOMIC DNA]</scope>
    <source>
        <strain evidence="1 2">CBS 112042</strain>
    </source>
</reference>
<dbReference type="GeneID" id="87892644"/>
<dbReference type="EMBL" id="JAFFGZ010000009">
    <property type="protein sequence ID" value="KAK4639812.1"/>
    <property type="molecule type" value="Genomic_DNA"/>
</dbReference>
<organism evidence="1 2">
    <name type="scientific">Podospora bellae-mahoneyi</name>
    <dbReference type="NCBI Taxonomy" id="2093777"/>
    <lineage>
        <taxon>Eukaryota</taxon>
        <taxon>Fungi</taxon>
        <taxon>Dikarya</taxon>
        <taxon>Ascomycota</taxon>
        <taxon>Pezizomycotina</taxon>
        <taxon>Sordariomycetes</taxon>
        <taxon>Sordariomycetidae</taxon>
        <taxon>Sordariales</taxon>
        <taxon>Podosporaceae</taxon>
        <taxon>Podospora</taxon>
    </lineage>
</organism>
<sequence>MNSRPFTMAVPVSRTELNDGVPVFPVHEKPLDLHLCGNARSMIDSQETEWLEDTFPELVVEIMREEAEA</sequence>
<evidence type="ECO:0000313" key="2">
    <source>
        <dbReference type="Proteomes" id="UP001322138"/>
    </source>
</evidence>
<keyword evidence="2" id="KW-1185">Reference proteome</keyword>
<evidence type="ECO:0000313" key="1">
    <source>
        <dbReference type="EMBL" id="KAK4639812.1"/>
    </source>
</evidence>
<name>A0ABR0F927_9PEZI</name>
<accession>A0ABR0F927</accession>
<gene>
    <name evidence="1" type="ORF">QC761_0112130</name>
</gene>